<name>A0A0H2S858_9AGAM</name>
<evidence type="ECO:0000313" key="1">
    <source>
        <dbReference type="EMBL" id="KLO17858.1"/>
    </source>
</evidence>
<accession>A0A0H2S858</accession>
<sequence length="568" mass="64184">MAVKSKSSSLDPNECFAEIWHTKVRFDNPSEALLAQLFLKDKGAIPLSAFNALLSVIRNPSFDTREIKFKDIGDFCSKVVSSRDGAVTRRGWASNTGIPEVILEGALDVFGEELRGVWDDARRYYHGNVLSEGRQYEEAEYSSLDDALATWRHTLLNCALVHSSWLVRARPLRGYYHRLYASDRSPLTRSLTNPSLGSWTRDLQMKLEERSPFLHGNMINALLCRVPNLRTFQLHILHYVPKIHNVFVAKLCKSLSSFTSLEEVCFSTLVLEKSKQFVQRLSQTPPPNLKVIQLLGGRSLDFASHLPQWLSPLLSIASLQSIGVHHGGERRFINGFTWSRSLANSNRFELDELSIWAKNATSNLEDSVLEALRLTKRLNFKYRGGQATVGRILSECPSLRSLSLIGDSWEIEFFDLAEVLPNSVEELNILFPPFTESIDDSNSDSDSEEDFTFLTHSARSSSAEEVASKLGVLDLYIHKALHSGKTSHLRSVNIYIHRDTVSQHRNLFHSPNHRLLYRKGVENSELVGAGEPSSRFIKAPVLPLCQLICRERGVLFSVEVQLLKMEMD</sequence>
<keyword evidence="2" id="KW-1185">Reference proteome</keyword>
<protein>
    <submittedName>
        <fullName evidence="1">Uncharacterized protein</fullName>
    </submittedName>
</protein>
<dbReference type="EMBL" id="KQ085900">
    <property type="protein sequence ID" value="KLO17858.1"/>
    <property type="molecule type" value="Genomic_DNA"/>
</dbReference>
<organism evidence="1 2">
    <name type="scientific">Schizopora paradoxa</name>
    <dbReference type="NCBI Taxonomy" id="27342"/>
    <lineage>
        <taxon>Eukaryota</taxon>
        <taxon>Fungi</taxon>
        <taxon>Dikarya</taxon>
        <taxon>Basidiomycota</taxon>
        <taxon>Agaricomycotina</taxon>
        <taxon>Agaricomycetes</taxon>
        <taxon>Hymenochaetales</taxon>
        <taxon>Schizoporaceae</taxon>
        <taxon>Schizopora</taxon>
    </lineage>
</organism>
<reference evidence="1 2" key="1">
    <citation type="submission" date="2015-04" db="EMBL/GenBank/DDBJ databases">
        <title>Complete genome sequence of Schizopora paradoxa KUC8140, a cosmopolitan wood degrader in East Asia.</title>
        <authorList>
            <consortium name="DOE Joint Genome Institute"/>
            <person name="Min B."/>
            <person name="Park H."/>
            <person name="Jang Y."/>
            <person name="Kim J.-J."/>
            <person name="Kim K.H."/>
            <person name="Pangilinan J."/>
            <person name="Lipzen A."/>
            <person name="Riley R."/>
            <person name="Grigoriev I.V."/>
            <person name="Spatafora J.W."/>
            <person name="Choi I.-G."/>
        </authorList>
    </citation>
    <scope>NUCLEOTIDE SEQUENCE [LARGE SCALE GENOMIC DNA]</scope>
    <source>
        <strain evidence="1 2">KUC8140</strain>
    </source>
</reference>
<gene>
    <name evidence="1" type="ORF">SCHPADRAFT_994021</name>
</gene>
<dbReference type="Proteomes" id="UP000053477">
    <property type="component" value="Unassembled WGS sequence"/>
</dbReference>
<dbReference type="AlphaFoldDB" id="A0A0H2S858"/>
<dbReference type="OrthoDB" id="3331926at2759"/>
<dbReference type="InterPro" id="IPR032675">
    <property type="entry name" value="LRR_dom_sf"/>
</dbReference>
<evidence type="ECO:0000313" key="2">
    <source>
        <dbReference type="Proteomes" id="UP000053477"/>
    </source>
</evidence>
<proteinExistence type="predicted"/>
<dbReference type="InParanoid" id="A0A0H2S858"/>
<dbReference type="Gene3D" id="3.80.10.10">
    <property type="entry name" value="Ribonuclease Inhibitor"/>
    <property type="match status" value="1"/>
</dbReference>